<evidence type="ECO:0000256" key="1">
    <source>
        <dbReference type="SAM" id="MobiDB-lite"/>
    </source>
</evidence>
<dbReference type="RefSeq" id="XP_008088876.1">
    <property type="nucleotide sequence ID" value="XM_008090685.1"/>
</dbReference>
<gene>
    <name evidence="2" type="ORF">GLAREA_08641</name>
</gene>
<evidence type="ECO:0000313" key="3">
    <source>
        <dbReference type="Proteomes" id="UP000016922"/>
    </source>
</evidence>
<dbReference type="OrthoDB" id="3559915at2759"/>
<dbReference type="KEGG" id="glz:GLAREA_08641"/>
<evidence type="ECO:0000313" key="2">
    <source>
        <dbReference type="EMBL" id="EPE24788.1"/>
    </source>
</evidence>
<feature type="compositionally biased region" description="Polar residues" evidence="1">
    <location>
        <begin position="217"/>
        <end position="232"/>
    </location>
</feature>
<keyword evidence="3" id="KW-1185">Reference proteome</keyword>
<dbReference type="HOGENOM" id="CLU_739780_0_0_1"/>
<proteinExistence type="predicted"/>
<dbReference type="Proteomes" id="UP000016922">
    <property type="component" value="Unassembled WGS sequence"/>
</dbReference>
<sequence length="374" mass="40559">MVGTNNRIGRLAKKPKPLDGLKLDTSLANGKSKECATDECTNETLSDIPTDVSATSEIAPSEPIIDESLPECTGTAVGSLSHGVADLPRSNQHTRIGDGDIGVTNSSPQADRFPVNHSDGIAILEEYFEQPIDHLGPANDAECLEGVPTCTAKPVREVKAAPTTCSMTPEALITPHSPLSTNINTIISEDSNTLDANPAIVSAAVSEFGSSVGSSEPRTLSTNPTSYPPSETNHNRRDILTGFRTTPYIRRPILDHSAQWLEHVFMAPSEAEDTSRIPNSSVPGVLNDVLTNSDFKLSEEIISSMAENLVKCNRSIAKPAFDAAQERDREVKRDNTRLQDRRLTSAYPSRRLDSKDFVNDVPCLNLRDLVEIEM</sequence>
<feature type="region of interest" description="Disordered" evidence="1">
    <location>
        <begin position="211"/>
        <end position="236"/>
    </location>
</feature>
<dbReference type="GeneID" id="19467689"/>
<dbReference type="EMBL" id="KE145373">
    <property type="protein sequence ID" value="EPE24788.1"/>
    <property type="molecule type" value="Genomic_DNA"/>
</dbReference>
<accession>S3DDT5</accession>
<name>S3DDT5_GLAL2</name>
<dbReference type="AlphaFoldDB" id="S3DDT5"/>
<organism evidence="2 3">
    <name type="scientific">Glarea lozoyensis (strain ATCC 20868 / MF5171)</name>
    <dbReference type="NCBI Taxonomy" id="1116229"/>
    <lineage>
        <taxon>Eukaryota</taxon>
        <taxon>Fungi</taxon>
        <taxon>Dikarya</taxon>
        <taxon>Ascomycota</taxon>
        <taxon>Pezizomycotina</taxon>
        <taxon>Leotiomycetes</taxon>
        <taxon>Helotiales</taxon>
        <taxon>Helotiaceae</taxon>
        <taxon>Glarea</taxon>
    </lineage>
</organism>
<protein>
    <submittedName>
        <fullName evidence="2">Uncharacterized protein</fullName>
    </submittedName>
</protein>
<reference evidence="2 3" key="1">
    <citation type="journal article" date="2013" name="BMC Genomics">
        <title>Genomics-driven discovery of the pneumocandin biosynthetic gene cluster in the fungus Glarea lozoyensis.</title>
        <authorList>
            <person name="Chen L."/>
            <person name="Yue Q."/>
            <person name="Zhang X."/>
            <person name="Xiang M."/>
            <person name="Wang C."/>
            <person name="Li S."/>
            <person name="Che Y."/>
            <person name="Ortiz-Lopez F.J."/>
            <person name="Bills G.F."/>
            <person name="Liu X."/>
            <person name="An Z."/>
        </authorList>
    </citation>
    <scope>NUCLEOTIDE SEQUENCE [LARGE SCALE GENOMIC DNA]</scope>
    <source>
        <strain evidence="3">ATCC 20868 / MF5171</strain>
    </source>
</reference>